<evidence type="ECO:0000313" key="5">
    <source>
        <dbReference type="Proteomes" id="UP000638836"/>
    </source>
</evidence>
<protein>
    <submittedName>
        <fullName evidence="4">Isochorismatase family protein</fullName>
    </submittedName>
</protein>
<dbReference type="Gene3D" id="3.40.50.850">
    <property type="entry name" value="Isochorismatase-like"/>
    <property type="match status" value="1"/>
</dbReference>
<dbReference type="EMBL" id="WNJQ01000001">
    <property type="protein sequence ID" value="MBC9824543.1"/>
    <property type="molecule type" value="Genomic_DNA"/>
</dbReference>
<keyword evidence="5" id="KW-1185">Reference proteome</keyword>
<dbReference type="CDD" id="cd00431">
    <property type="entry name" value="cysteine_hydrolases"/>
    <property type="match status" value="1"/>
</dbReference>
<sequence length="168" mass="19189">MLFVIDMQNDFVDEEKGILSVPNAEKLVPKIVKEIKKQEKEGEPIYYTLNQHDIENDNRSDAEKKWGLELFGPLKEALKEHHAIKKKFHSIPPEAAAELRNQYEDNPDRVIDFCGVETNVCVLSNAVMLHSSFPLATISILKDLCMGTTKELHNETLDIMKSLKIEIN</sequence>
<organism evidence="4 5">
    <name type="scientific">Carnobacterium inhibens</name>
    <dbReference type="NCBI Taxonomy" id="147709"/>
    <lineage>
        <taxon>Bacteria</taxon>
        <taxon>Bacillati</taxon>
        <taxon>Bacillota</taxon>
        <taxon>Bacilli</taxon>
        <taxon>Lactobacillales</taxon>
        <taxon>Carnobacteriaceae</taxon>
        <taxon>Carnobacterium</taxon>
    </lineage>
</organism>
<evidence type="ECO:0000256" key="1">
    <source>
        <dbReference type="ARBA" id="ARBA00006336"/>
    </source>
</evidence>
<dbReference type="PANTHER" id="PTHR43540:SF6">
    <property type="entry name" value="ISOCHORISMATASE-LIKE DOMAIN-CONTAINING PROTEIN"/>
    <property type="match status" value="1"/>
</dbReference>
<dbReference type="Proteomes" id="UP000638836">
    <property type="component" value="Unassembled WGS sequence"/>
</dbReference>
<evidence type="ECO:0000259" key="3">
    <source>
        <dbReference type="Pfam" id="PF00857"/>
    </source>
</evidence>
<comment type="caution">
    <text evidence="4">The sequence shown here is derived from an EMBL/GenBank/DDBJ whole genome shotgun (WGS) entry which is preliminary data.</text>
</comment>
<dbReference type="InterPro" id="IPR050272">
    <property type="entry name" value="Isochorismatase-like_hydrls"/>
</dbReference>
<dbReference type="InterPro" id="IPR000868">
    <property type="entry name" value="Isochorismatase-like_dom"/>
</dbReference>
<evidence type="ECO:0000256" key="2">
    <source>
        <dbReference type="ARBA" id="ARBA00022801"/>
    </source>
</evidence>
<feature type="domain" description="Isochorismatase-like" evidence="3">
    <location>
        <begin position="1"/>
        <end position="161"/>
    </location>
</feature>
<dbReference type="PANTHER" id="PTHR43540">
    <property type="entry name" value="PEROXYUREIDOACRYLATE/UREIDOACRYLATE AMIDOHYDROLASE-RELATED"/>
    <property type="match status" value="1"/>
</dbReference>
<proteinExistence type="inferred from homology"/>
<reference evidence="4 5" key="1">
    <citation type="journal article" date="2020" name="Microorganisms">
        <title>New Insight into Antimicrobial Compounds from Food and Marine-Sourced Carnobacterium Species through Phenotype and Genome Analyses.</title>
        <authorList>
            <person name="Begrem S."/>
            <person name="Ivaniuk F."/>
            <person name="Gigout-Chevalier F."/>
            <person name="Kolypczuk L."/>
            <person name="Bonnetot S."/>
            <person name="Leroi F."/>
            <person name="Grovel O."/>
            <person name="Delbarre-Ladrat C."/>
            <person name="Passerini D."/>
        </authorList>
    </citation>
    <scope>NUCLEOTIDE SEQUENCE [LARGE SCALE GENOMIC DNA]</scope>
    <source>
        <strain evidence="4 5">MIP2551</strain>
    </source>
</reference>
<comment type="similarity">
    <text evidence="1">Belongs to the isochorismatase family.</text>
</comment>
<dbReference type="InterPro" id="IPR036380">
    <property type="entry name" value="Isochorismatase-like_sf"/>
</dbReference>
<dbReference type="RefSeq" id="WP_187948496.1">
    <property type="nucleotide sequence ID" value="NZ_WNJQ01000001.1"/>
</dbReference>
<keyword evidence="2" id="KW-0378">Hydrolase</keyword>
<name>A0ABR7TAI6_9LACT</name>
<dbReference type="SUPFAM" id="SSF52499">
    <property type="entry name" value="Isochorismatase-like hydrolases"/>
    <property type="match status" value="1"/>
</dbReference>
<dbReference type="Pfam" id="PF00857">
    <property type="entry name" value="Isochorismatase"/>
    <property type="match status" value="1"/>
</dbReference>
<gene>
    <name evidence="4" type="ORF">GLO26_01700</name>
</gene>
<evidence type="ECO:0000313" key="4">
    <source>
        <dbReference type="EMBL" id="MBC9824543.1"/>
    </source>
</evidence>
<accession>A0ABR7TAI6</accession>